<dbReference type="InterPro" id="IPR014030">
    <property type="entry name" value="Ketoacyl_synth_N"/>
</dbReference>
<feature type="domain" description="Beta-ketoacyl synthase-like N-terminal" evidence="1">
    <location>
        <begin position="36"/>
        <end position="198"/>
    </location>
</feature>
<dbReference type="SUPFAM" id="SSF53901">
    <property type="entry name" value="Thiolase-like"/>
    <property type="match status" value="1"/>
</dbReference>
<accession>Q21RC0</accession>
<dbReference type="Gene3D" id="3.40.47.10">
    <property type="match status" value="1"/>
</dbReference>
<dbReference type="Pfam" id="PF13723">
    <property type="entry name" value="Ketoacyl-synt_2"/>
    <property type="match status" value="1"/>
</dbReference>
<proteinExistence type="predicted"/>
<reference evidence="3" key="1">
    <citation type="submission" date="2006-02" db="EMBL/GenBank/DDBJ databases">
        <title>Complete sequence of chromosome of Rhodoferax ferrireducens DSM 15236.</title>
        <authorList>
            <person name="Copeland A."/>
            <person name="Lucas S."/>
            <person name="Lapidus A."/>
            <person name="Barry K."/>
            <person name="Detter J.C."/>
            <person name="Glavina del Rio T."/>
            <person name="Hammon N."/>
            <person name="Israni S."/>
            <person name="Pitluck S."/>
            <person name="Brettin T."/>
            <person name="Bruce D."/>
            <person name="Han C."/>
            <person name="Tapia R."/>
            <person name="Gilna P."/>
            <person name="Kiss H."/>
            <person name="Schmutz J."/>
            <person name="Larimer F."/>
            <person name="Land M."/>
            <person name="Kyrpides N."/>
            <person name="Ivanova N."/>
            <person name="Richardson P."/>
        </authorList>
    </citation>
    <scope>NUCLEOTIDE SEQUENCE [LARGE SCALE GENOMIC DNA]</scope>
    <source>
        <strain evidence="3">ATCC BAA-621 / DSM 15236 / T118</strain>
    </source>
</reference>
<dbReference type="HOGENOM" id="CLU_1041583_0_0_4"/>
<gene>
    <name evidence="2" type="ordered locus">Rfer_3985</name>
</gene>
<dbReference type="GO" id="GO:0016746">
    <property type="term" value="F:acyltransferase activity"/>
    <property type="evidence" value="ECO:0007669"/>
    <property type="project" value="InterPro"/>
</dbReference>
<evidence type="ECO:0000259" key="1">
    <source>
        <dbReference type="Pfam" id="PF13723"/>
    </source>
</evidence>
<sequence>MTALQVFVDGIGLYAPGLDGWTHARAVLAAPQTYRATPLQLPSIDSLPAAERRRLGVAVKLAMAVAYDAAQASSADLQHLGTVFASSAGDCDNCHQILESLASPDRAISPTRFHNSVHNAAAGYWSIATGSQRPSTSLSAQDAGFGAALLEAASQIHSNAQSCLLVVFDTPYPEPLHTLRSVTHAFGVALLLTPVRSASTLCGLTISLTQTPIHPMPIPELEAMRGNVPAARALPLLSALATTQPQTLVIEYLQGLNLSITLQA</sequence>
<dbReference type="STRING" id="338969.Rfer_3985"/>
<name>Q21RC0_ALBFT</name>
<dbReference type="OrthoDB" id="9798676at2"/>
<dbReference type="AlphaFoldDB" id="Q21RC0"/>
<keyword evidence="3" id="KW-1185">Reference proteome</keyword>
<dbReference type="EMBL" id="CP000267">
    <property type="protein sequence ID" value="ABD71683.1"/>
    <property type="molecule type" value="Genomic_DNA"/>
</dbReference>
<dbReference type="RefSeq" id="WP_011466245.1">
    <property type="nucleotide sequence ID" value="NC_007908.1"/>
</dbReference>
<evidence type="ECO:0000313" key="2">
    <source>
        <dbReference type="EMBL" id="ABD71683.1"/>
    </source>
</evidence>
<evidence type="ECO:0000313" key="3">
    <source>
        <dbReference type="Proteomes" id="UP000008332"/>
    </source>
</evidence>
<dbReference type="Proteomes" id="UP000008332">
    <property type="component" value="Chromosome"/>
</dbReference>
<protein>
    <recommendedName>
        <fullName evidence="1">Beta-ketoacyl synthase-like N-terminal domain-containing protein</fullName>
    </recommendedName>
</protein>
<dbReference type="KEGG" id="rfr:Rfer_3985"/>
<organism evidence="2 3">
    <name type="scientific">Albidiferax ferrireducens (strain ATCC BAA-621 / DSM 15236 / T118)</name>
    <name type="common">Rhodoferax ferrireducens</name>
    <dbReference type="NCBI Taxonomy" id="338969"/>
    <lineage>
        <taxon>Bacteria</taxon>
        <taxon>Pseudomonadati</taxon>
        <taxon>Pseudomonadota</taxon>
        <taxon>Betaproteobacteria</taxon>
        <taxon>Burkholderiales</taxon>
        <taxon>Comamonadaceae</taxon>
        <taxon>Rhodoferax</taxon>
    </lineage>
</organism>
<dbReference type="eggNOG" id="COG0304">
    <property type="taxonomic scope" value="Bacteria"/>
</dbReference>
<dbReference type="InterPro" id="IPR016039">
    <property type="entry name" value="Thiolase-like"/>
</dbReference>